<organism evidence="2 3">
    <name type="scientific">Oidiodendron maius (strain Zn)</name>
    <dbReference type="NCBI Taxonomy" id="913774"/>
    <lineage>
        <taxon>Eukaryota</taxon>
        <taxon>Fungi</taxon>
        <taxon>Dikarya</taxon>
        <taxon>Ascomycota</taxon>
        <taxon>Pezizomycotina</taxon>
        <taxon>Leotiomycetes</taxon>
        <taxon>Leotiomycetes incertae sedis</taxon>
        <taxon>Myxotrichaceae</taxon>
        <taxon>Oidiodendron</taxon>
    </lineage>
</organism>
<evidence type="ECO:0000313" key="3">
    <source>
        <dbReference type="Proteomes" id="UP000054321"/>
    </source>
</evidence>
<reference evidence="2 3" key="1">
    <citation type="submission" date="2014-04" db="EMBL/GenBank/DDBJ databases">
        <authorList>
            <consortium name="DOE Joint Genome Institute"/>
            <person name="Kuo A."/>
            <person name="Martino E."/>
            <person name="Perotto S."/>
            <person name="Kohler A."/>
            <person name="Nagy L.G."/>
            <person name="Floudas D."/>
            <person name="Copeland A."/>
            <person name="Barry K.W."/>
            <person name="Cichocki N."/>
            <person name="Veneault-Fourrey C."/>
            <person name="LaButti K."/>
            <person name="Lindquist E.A."/>
            <person name="Lipzen A."/>
            <person name="Lundell T."/>
            <person name="Morin E."/>
            <person name="Murat C."/>
            <person name="Sun H."/>
            <person name="Tunlid A."/>
            <person name="Henrissat B."/>
            <person name="Grigoriev I.V."/>
            <person name="Hibbett D.S."/>
            <person name="Martin F."/>
            <person name="Nordberg H.P."/>
            <person name="Cantor M.N."/>
            <person name="Hua S.X."/>
        </authorList>
    </citation>
    <scope>NUCLEOTIDE SEQUENCE [LARGE SCALE GENOMIC DNA]</scope>
    <source>
        <strain evidence="2 3">Zn</strain>
    </source>
</reference>
<dbReference type="EMBL" id="KN832882">
    <property type="protein sequence ID" value="KIM97217.1"/>
    <property type="molecule type" value="Genomic_DNA"/>
</dbReference>
<feature type="signal peptide" evidence="1">
    <location>
        <begin position="1"/>
        <end position="18"/>
    </location>
</feature>
<evidence type="ECO:0000313" key="2">
    <source>
        <dbReference type="EMBL" id="KIM97217.1"/>
    </source>
</evidence>
<keyword evidence="3" id="KW-1185">Reference proteome</keyword>
<dbReference type="InParanoid" id="A0A0C3D5P0"/>
<dbReference type="AlphaFoldDB" id="A0A0C3D5P0"/>
<feature type="chain" id="PRO_5002163102" description="Secreted protein" evidence="1">
    <location>
        <begin position="19"/>
        <end position="78"/>
    </location>
</feature>
<evidence type="ECO:0008006" key="4">
    <source>
        <dbReference type="Google" id="ProtNLM"/>
    </source>
</evidence>
<gene>
    <name evidence="2" type="ORF">OIDMADRAFT_20469</name>
</gene>
<sequence length="78" mass="8287">MMKFFTVIFLTFMTMAAAAPFTTTSSGLEARTSRAQCQAMISKGQVMETTGRTTGNREMMAKGAALVAQGKTCLAHAS</sequence>
<keyword evidence="1" id="KW-0732">Signal</keyword>
<dbReference type="Proteomes" id="UP000054321">
    <property type="component" value="Unassembled WGS sequence"/>
</dbReference>
<proteinExistence type="predicted"/>
<name>A0A0C3D5P0_OIDMZ</name>
<accession>A0A0C3D5P0</accession>
<evidence type="ECO:0000256" key="1">
    <source>
        <dbReference type="SAM" id="SignalP"/>
    </source>
</evidence>
<dbReference type="HOGENOM" id="CLU_2622644_0_0_1"/>
<reference evidence="3" key="2">
    <citation type="submission" date="2015-01" db="EMBL/GenBank/DDBJ databases">
        <title>Evolutionary Origins and Diversification of the Mycorrhizal Mutualists.</title>
        <authorList>
            <consortium name="DOE Joint Genome Institute"/>
            <consortium name="Mycorrhizal Genomics Consortium"/>
            <person name="Kohler A."/>
            <person name="Kuo A."/>
            <person name="Nagy L.G."/>
            <person name="Floudas D."/>
            <person name="Copeland A."/>
            <person name="Barry K.W."/>
            <person name="Cichocki N."/>
            <person name="Veneault-Fourrey C."/>
            <person name="LaButti K."/>
            <person name="Lindquist E.A."/>
            <person name="Lipzen A."/>
            <person name="Lundell T."/>
            <person name="Morin E."/>
            <person name="Murat C."/>
            <person name="Riley R."/>
            <person name="Ohm R."/>
            <person name="Sun H."/>
            <person name="Tunlid A."/>
            <person name="Henrissat B."/>
            <person name="Grigoriev I.V."/>
            <person name="Hibbett D.S."/>
            <person name="Martin F."/>
        </authorList>
    </citation>
    <scope>NUCLEOTIDE SEQUENCE [LARGE SCALE GENOMIC DNA]</scope>
    <source>
        <strain evidence="3">Zn</strain>
    </source>
</reference>
<protein>
    <recommendedName>
        <fullName evidence="4">Secreted protein</fullName>
    </recommendedName>
</protein>